<evidence type="ECO:0000256" key="7">
    <source>
        <dbReference type="SAM" id="SignalP"/>
    </source>
</evidence>
<feature type="chain" id="PRO_5001799485" evidence="7">
    <location>
        <begin position="18"/>
        <end position="294"/>
    </location>
</feature>
<dbReference type="InterPro" id="IPR024087">
    <property type="entry name" value="Creatininase-like_sf"/>
</dbReference>
<evidence type="ECO:0000256" key="6">
    <source>
        <dbReference type="SAM" id="MobiDB-lite"/>
    </source>
</evidence>
<gene>
    <name evidence="8" type="ORF">DB31_4339</name>
</gene>
<accession>A0A085W3H0</accession>
<evidence type="ECO:0000313" key="8">
    <source>
        <dbReference type="EMBL" id="KFE62233.1"/>
    </source>
</evidence>
<keyword evidence="3 8" id="KW-0378">Hydrolase</keyword>
<keyword evidence="7" id="KW-0732">Signal</keyword>
<dbReference type="AlphaFoldDB" id="A0A085W3H0"/>
<evidence type="ECO:0000256" key="4">
    <source>
        <dbReference type="ARBA" id="ARBA00022833"/>
    </source>
</evidence>
<evidence type="ECO:0000256" key="3">
    <source>
        <dbReference type="ARBA" id="ARBA00022801"/>
    </source>
</evidence>
<keyword evidence="4" id="KW-0862">Zinc</keyword>
<dbReference type="GO" id="GO:0009231">
    <property type="term" value="P:riboflavin biosynthetic process"/>
    <property type="evidence" value="ECO:0007669"/>
    <property type="project" value="TreeGrafter"/>
</dbReference>
<dbReference type="SUPFAM" id="SSF102215">
    <property type="entry name" value="Creatininase"/>
    <property type="match status" value="1"/>
</dbReference>
<feature type="region of interest" description="Disordered" evidence="6">
    <location>
        <begin position="269"/>
        <end position="294"/>
    </location>
</feature>
<feature type="signal peptide" evidence="7">
    <location>
        <begin position="1"/>
        <end position="17"/>
    </location>
</feature>
<dbReference type="Proteomes" id="UP000028725">
    <property type="component" value="Unassembled WGS sequence"/>
</dbReference>
<sequence>MSLLAACGPWLVFLVLAAVPSGARPAGPRGVLLEQLTWQQAEKLLTPDTVVVIPLGAQAKEHGPHLPLANDWNMAEYLKQRVLQDANVVIAPTVNYSFYPAFVEYPGSTSLRLETARDMIVDICRGLARFGPRRFYVLNTGVSTLRALQPAAELLAADGILLHYTHLLQATAAVEKEVARQEGGTHADEIETSIMLYIAPKTVDMSKAVKDYHPGKGPLTRTPKDAGVYSASGVFGDATLATRAKGQRVVETLVSTLLSDIETLRRAPMAAAGATDGGVPSGPPPDGGMPSSKP</sequence>
<evidence type="ECO:0000256" key="2">
    <source>
        <dbReference type="ARBA" id="ARBA00022723"/>
    </source>
</evidence>
<protein>
    <submittedName>
        <fullName evidence="8">Creatinine amidohydrolase</fullName>
    </submittedName>
</protein>
<comment type="cofactor">
    <cofactor evidence="1">
        <name>Zn(2+)</name>
        <dbReference type="ChEBI" id="CHEBI:29105"/>
    </cofactor>
</comment>
<organism evidence="8 9">
    <name type="scientific">Hyalangium minutum</name>
    <dbReference type="NCBI Taxonomy" id="394096"/>
    <lineage>
        <taxon>Bacteria</taxon>
        <taxon>Pseudomonadati</taxon>
        <taxon>Myxococcota</taxon>
        <taxon>Myxococcia</taxon>
        <taxon>Myxococcales</taxon>
        <taxon>Cystobacterineae</taxon>
        <taxon>Archangiaceae</taxon>
        <taxon>Hyalangium</taxon>
    </lineage>
</organism>
<dbReference type="EMBL" id="JMCB01000023">
    <property type="protein sequence ID" value="KFE62233.1"/>
    <property type="molecule type" value="Genomic_DNA"/>
</dbReference>
<proteinExistence type="inferred from homology"/>
<keyword evidence="2" id="KW-0479">Metal-binding</keyword>
<dbReference type="InterPro" id="IPR003785">
    <property type="entry name" value="Creatininase/forma_Hydrolase"/>
</dbReference>
<dbReference type="GO" id="GO:0016811">
    <property type="term" value="F:hydrolase activity, acting on carbon-nitrogen (but not peptide) bonds, in linear amides"/>
    <property type="evidence" value="ECO:0007669"/>
    <property type="project" value="TreeGrafter"/>
</dbReference>
<name>A0A085W3H0_9BACT</name>
<reference evidence="8 9" key="1">
    <citation type="submission" date="2014-04" db="EMBL/GenBank/DDBJ databases">
        <title>Genome assembly of Hyalangium minutum DSM 14724.</title>
        <authorList>
            <person name="Sharma G."/>
            <person name="Subramanian S."/>
        </authorList>
    </citation>
    <scope>NUCLEOTIDE SEQUENCE [LARGE SCALE GENOMIC DNA]</scope>
    <source>
        <strain evidence="8 9">DSM 14724</strain>
    </source>
</reference>
<feature type="compositionally biased region" description="Pro residues" evidence="6">
    <location>
        <begin position="281"/>
        <end position="294"/>
    </location>
</feature>
<dbReference type="STRING" id="394096.DB31_4339"/>
<dbReference type="PANTHER" id="PTHR35005">
    <property type="entry name" value="3-DEHYDRO-SCYLLO-INOSOSE HYDROLASE"/>
    <property type="match status" value="1"/>
</dbReference>
<dbReference type="Pfam" id="PF02633">
    <property type="entry name" value="Creatininase"/>
    <property type="match status" value="1"/>
</dbReference>
<evidence type="ECO:0000313" key="9">
    <source>
        <dbReference type="Proteomes" id="UP000028725"/>
    </source>
</evidence>
<dbReference type="PANTHER" id="PTHR35005:SF1">
    <property type="entry name" value="2-AMINO-5-FORMYLAMINO-6-RIBOSYLAMINOPYRIMIDIN-4(3H)-ONE 5'-MONOPHOSPHATE DEFORMYLASE"/>
    <property type="match status" value="1"/>
</dbReference>
<evidence type="ECO:0000256" key="1">
    <source>
        <dbReference type="ARBA" id="ARBA00001947"/>
    </source>
</evidence>
<comment type="caution">
    <text evidence="8">The sequence shown here is derived from an EMBL/GenBank/DDBJ whole genome shotgun (WGS) entry which is preliminary data.</text>
</comment>
<keyword evidence="9" id="KW-1185">Reference proteome</keyword>
<dbReference type="GO" id="GO:0046872">
    <property type="term" value="F:metal ion binding"/>
    <property type="evidence" value="ECO:0007669"/>
    <property type="project" value="UniProtKB-KW"/>
</dbReference>
<dbReference type="Gene3D" id="3.40.50.10310">
    <property type="entry name" value="Creatininase"/>
    <property type="match status" value="1"/>
</dbReference>
<evidence type="ECO:0000256" key="5">
    <source>
        <dbReference type="ARBA" id="ARBA00024029"/>
    </source>
</evidence>
<comment type="similarity">
    <text evidence="5">Belongs to the creatininase superfamily.</text>
</comment>